<sequence>MACATLTVLLAGALAPWAVSQLSPGGTVAHNAEALKAHRQAQQLGVPAPDLVFSVSSPADDADSASMPKASAARVADGSYAVVAALARRPEVKAVWSATTTGDPWLRSKDGHSLLVATQLNGTQKQQEQAAPEVVAAARAAVPGLRLQASGAMLTQRAMNDAIAQDLRTAELLAAPILILLLVFAYGSLVRALLPVVVALAAVSCSLPVLALVAQFTEVSQLAVNAAAALGLGLAVDYSLFLLSRVQEETVRQMDRERALAAALRSSGRCVAFSAAAITVCLATAWTVPVPMLHGLALAGMTVAVMAALIALLVLPAILRLLGPRLLAWDPMAPWRRARAGDDSPFWRRTATKVTARPALAGGLTVLLLALLAVPFFHVRLGLADDRALPPTAAAAQAAQHLRAEFAAPPEQILTVSVTGPHAANEAMSYRAQLIDLAHVTAVQVKRTIPAGKAAGRQHQAAAVLLVATSAAPDTQRATDLVNSIRDTSAPGNVLVGGRAAEVADTAQAVRDALPRCLTLLAAGLTFLLVLFTRTVVAPLKALAVAVISLGASLGALVVLFQDGHGRALVGDFTVTGSLDTPALLFILLVTLALSVDYEVFLLGRIREEYQRNGDNRTAIIDGVARTGRLVTCAATALVVSTAAMATSDLTLLKFIGAGIALGALVDAVLVRGVLVPAVMAALGPANWWTPINVRSSLPVTATAGKDNG</sequence>
<dbReference type="Proteomes" id="UP000625682">
    <property type="component" value="Unassembled WGS sequence"/>
</dbReference>
<evidence type="ECO:0000313" key="11">
    <source>
        <dbReference type="Proteomes" id="UP000625682"/>
    </source>
</evidence>
<feature type="transmembrane region" description="Helical" evidence="7">
    <location>
        <begin position="358"/>
        <end position="377"/>
    </location>
</feature>
<evidence type="ECO:0000259" key="9">
    <source>
        <dbReference type="PROSITE" id="PS50156"/>
    </source>
</evidence>
<evidence type="ECO:0000256" key="2">
    <source>
        <dbReference type="ARBA" id="ARBA00010157"/>
    </source>
</evidence>
<feature type="signal peptide" evidence="8">
    <location>
        <begin position="1"/>
        <end position="18"/>
    </location>
</feature>
<dbReference type="EMBL" id="BMMU01000060">
    <property type="protein sequence ID" value="GGJ70408.1"/>
    <property type="molecule type" value="Genomic_DNA"/>
</dbReference>
<dbReference type="InterPro" id="IPR004869">
    <property type="entry name" value="MMPL_dom"/>
</dbReference>
<feature type="chain" id="PRO_5038832043" evidence="8">
    <location>
        <begin position="19"/>
        <end position="709"/>
    </location>
</feature>
<dbReference type="PANTHER" id="PTHR33406:SF11">
    <property type="entry name" value="MEMBRANE PROTEIN SCO6666-RELATED"/>
    <property type="match status" value="1"/>
</dbReference>
<dbReference type="InterPro" id="IPR050545">
    <property type="entry name" value="Mycobact_MmpL"/>
</dbReference>
<accession>A0A917UNH6</accession>
<keyword evidence="8" id="KW-0732">Signal</keyword>
<feature type="transmembrane region" description="Helical" evidence="7">
    <location>
        <begin position="267"/>
        <end position="286"/>
    </location>
</feature>
<feature type="transmembrane region" description="Helical" evidence="7">
    <location>
        <begin position="652"/>
        <end position="671"/>
    </location>
</feature>
<keyword evidence="3" id="KW-1003">Cell membrane</keyword>
<dbReference type="SUPFAM" id="SSF82866">
    <property type="entry name" value="Multidrug efflux transporter AcrB transmembrane domain"/>
    <property type="match status" value="2"/>
</dbReference>
<comment type="similarity">
    <text evidence="2">Belongs to the resistance-nodulation-cell division (RND) (TC 2.A.6) family. MmpL subfamily.</text>
</comment>
<feature type="transmembrane region" description="Helical" evidence="7">
    <location>
        <begin position="543"/>
        <end position="562"/>
    </location>
</feature>
<keyword evidence="5 7" id="KW-1133">Transmembrane helix</keyword>
<keyword evidence="11" id="KW-1185">Reference proteome</keyword>
<dbReference type="Pfam" id="PF03176">
    <property type="entry name" value="MMPL"/>
    <property type="match status" value="2"/>
</dbReference>
<dbReference type="AlphaFoldDB" id="A0A917UNH6"/>
<reference evidence="10" key="1">
    <citation type="journal article" date="2014" name="Int. J. Syst. Evol. Microbiol.">
        <title>Complete genome sequence of Corynebacterium casei LMG S-19264T (=DSM 44701T), isolated from a smear-ripened cheese.</title>
        <authorList>
            <consortium name="US DOE Joint Genome Institute (JGI-PGF)"/>
            <person name="Walter F."/>
            <person name="Albersmeier A."/>
            <person name="Kalinowski J."/>
            <person name="Ruckert C."/>
        </authorList>
    </citation>
    <scope>NUCLEOTIDE SEQUENCE</scope>
    <source>
        <strain evidence="10">CGMCC 4.7272</strain>
    </source>
</reference>
<reference evidence="10" key="2">
    <citation type="submission" date="2020-09" db="EMBL/GenBank/DDBJ databases">
        <authorList>
            <person name="Sun Q."/>
            <person name="Zhou Y."/>
        </authorList>
    </citation>
    <scope>NUCLEOTIDE SEQUENCE</scope>
    <source>
        <strain evidence="10">CGMCC 4.7272</strain>
    </source>
</reference>
<feature type="domain" description="SSD" evidence="9">
    <location>
        <begin position="172"/>
        <end position="321"/>
    </location>
</feature>
<evidence type="ECO:0000256" key="6">
    <source>
        <dbReference type="ARBA" id="ARBA00023136"/>
    </source>
</evidence>
<gene>
    <name evidence="10" type="ORF">GCM10012282_79050</name>
</gene>
<comment type="caution">
    <text evidence="10">The sequence shown here is derived from an EMBL/GenBank/DDBJ whole genome shotgun (WGS) entry which is preliminary data.</text>
</comment>
<dbReference type="GO" id="GO:0005886">
    <property type="term" value="C:plasma membrane"/>
    <property type="evidence" value="ECO:0007669"/>
    <property type="project" value="UniProtKB-SubCell"/>
</dbReference>
<organism evidence="10 11">
    <name type="scientific">Streptomyces lacrimifluminis</name>
    <dbReference type="NCBI Taxonomy" id="1500077"/>
    <lineage>
        <taxon>Bacteria</taxon>
        <taxon>Bacillati</taxon>
        <taxon>Actinomycetota</taxon>
        <taxon>Actinomycetes</taxon>
        <taxon>Kitasatosporales</taxon>
        <taxon>Streptomycetaceae</taxon>
        <taxon>Streptomyces</taxon>
    </lineage>
</organism>
<evidence type="ECO:0000256" key="7">
    <source>
        <dbReference type="SAM" id="Phobius"/>
    </source>
</evidence>
<evidence type="ECO:0000256" key="4">
    <source>
        <dbReference type="ARBA" id="ARBA00022692"/>
    </source>
</evidence>
<feature type="transmembrane region" description="Helical" evidence="7">
    <location>
        <begin position="513"/>
        <end position="531"/>
    </location>
</feature>
<evidence type="ECO:0000256" key="5">
    <source>
        <dbReference type="ARBA" id="ARBA00022989"/>
    </source>
</evidence>
<protein>
    <submittedName>
        <fullName evidence="10">Membrane protein</fullName>
    </submittedName>
</protein>
<evidence type="ECO:0000313" key="10">
    <source>
        <dbReference type="EMBL" id="GGJ70408.1"/>
    </source>
</evidence>
<evidence type="ECO:0000256" key="8">
    <source>
        <dbReference type="SAM" id="SignalP"/>
    </source>
</evidence>
<feature type="transmembrane region" description="Helical" evidence="7">
    <location>
        <begin position="196"/>
        <end position="216"/>
    </location>
</feature>
<proteinExistence type="inferred from homology"/>
<comment type="subcellular location">
    <subcellularLocation>
        <location evidence="1">Cell membrane</location>
        <topology evidence="1">Multi-pass membrane protein</topology>
    </subcellularLocation>
</comment>
<name>A0A917UNH6_9ACTN</name>
<feature type="transmembrane region" description="Helical" evidence="7">
    <location>
        <begin position="222"/>
        <end position="246"/>
    </location>
</feature>
<feature type="transmembrane region" description="Helical" evidence="7">
    <location>
        <begin position="582"/>
        <end position="606"/>
    </location>
</feature>
<dbReference type="PANTHER" id="PTHR33406">
    <property type="entry name" value="MEMBRANE PROTEIN MJ1562-RELATED"/>
    <property type="match status" value="1"/>
</dbReference>
<keyword evidence="6 7" id="KW-0472">Membrane</keyword>
<feature type="transmembrane region" description="Helical" evidence="7">
    <location>
        <begin position="172"/>
        <end position="189"/>
    </location>
</feature>
<keyword evidence="4 7" id="KW-0812">Transmembrane</keyword>
<feature type="transmembrane region" description="Helical" evidence="7">
    <location>
        <begin position="292"/>
        <end position="319"/>
    </location>
</feature>
<dbReference type="PROSITE" id="PS50156">
    <property type="entry name" value="SSD"/>
    <property type="match status" value="1"/>
</dbReference>
<dbReference type="InterPro" id="IPR000731">
    <property type="entry name" value="SSD"/>
</dbReference>
<evidence type="ECO:0000256" key="3">
    <source>
        <dbReference type="ARBA" id="ARBA00022475"/>
    </source>
</evidence>
<dbReference type="Gene3D" id="1.20.1640.10">
    <property type="entry name" value="Multidrug efflux transporter AcrB transmembrane domain"/>
    <property type="match status" value="2"/>
</dbReference>
<evidence type="ECO:0000256" key="1">
    <source>
        <dbReference type="ARBA" id="ARBA00004651"/>
    </source>
</evidence>
<feature type="transmembrane region" description="Helical" evidence="7">
    <location>
        <begin position="627"/>
        <end position="646"/>
    </location>
</feature>